<proteinExistence type="predicted"/>
<dbReference type="AlphaFoldDB" id="A0AAE4P278"/>
<accession>A0AAE4P278</accession>
<organism evidence="1 2">
    <name type="scientific">Elizabethkingia anophelis</name>
    <dbReference type="NCBI Taxonomy" id="1117645"/>
    <lineage>
        <taxon>Bacteria</taxon>
        <taxon>Pseudomonadati</taxon>
        <taxon>Bacteroidota</taxon>
        <taxon>Flavobacteriia</taxon>
        <taxon>Flavobacteriales</taxon>
        <taxon>Weeksellaceae</taxon>
        <taxon>Elizabethkingia</taxon>
    </lineage>
</organism>
<dbReference type="RefSeq" id="WP_407494603.1">
    <property type="nucleotide sequence ID" value="NZ_JBJDJM010000003.1"/>
</dbReference>
<gene>
    <name evidence="1" type="ORF">CMU51_08895</name>
</gene>
<name>A0AAE4P278_9FLAO</name>
<evidence type="ECO:0000313" key="2">
    <source>
        <dbReference type="Proteomes" id="UP001189000"/>
    </source>
</evidence>
<dbReference type="Proteomes" id="UP001189000">
    <property type="component" value="Unassembled WGS sequence"/>
</dbReference>
<protein>
    <submittedName>
        <fullName evidence="1">Uncharacterized protein</fullName>
    </submittedName>
</protein>
<reference evidence="1" key="1">
    <citation type="submission" date="2023-02" db="EMBL/GenBank/DDBJ databases">
        <title>Elizabethkingia anophelis draft genomes.</title>
        <authorList>
            <person name="Nicholson A.C."/>
            <person name="Whitney A.M."/>
            <person name="Humrighouse B.W."/>
            <person name="Villarma A."/>
            <person name="Bell M."/>
            <person name="Mcquiston J."/>
        </authorList>
    </citation>
    <scope>NUCLEOTIDE SEQUENCE</scope>
    <source>
        <strain evidence="1">B4955</strain>
    </source>
</reference>
<evidence type="ECO:0000313" key="1">
    <source>
        <dbReference type="EMBL" id="MDV3664173.1"/>
    </source>
</evidence>
<dbReference type="EMBL" id="NWGY01000010">
    <property type="protein sequence ID" value="MDV3664173.1"/>
    <property type="molecule type" value="Genomic_DNA"/>
</dbReference>
<sequence>MKKTTFKPQATITLYTPFTVKMEEILNENPPEFKYHIDYFNYLLHLVNDISIKRKDEGLQSTPLYSTLLKARLGTDYRKYLDYLVQNGILLEDRQYVKGRYSRKFKFAPPHDSAVLLPTPITKPTLIKSHEKFINLGTEGLRLIPEPNEKDYQYLLKWYDKRLKIDYDKSRKHLFDLWNREVFQDTETATQKYARRMVPVEKINRAELFPHFDTTAGRLHSPITQLKKELRQFLTYEGQKLVSIDITNSQPYLSTMLFNKEAFERNKLGQKIMLYKSRATENYYHYSPNSFSKMEKKGIPSDISLYIQHVASGQFYEEFAKVLIQEDLIPSTEKDNRKYAKNIAFRTLFSPNRHKQFVREIQLFNKTYPNVYKNFAYLKRGYREHNTLACLLQNIEAEIILKIICKEISKTFPKAPIFTIHDSIITTKDYYQFVKEIMERKLTEIVGIPPQLSIEEW</sequence>
<comment type="caution">
    <text evidence="1">The sequence shown here is derived from an EMBL/GenBank/DDBJ whole genome shotgun (WGS) entry which is preliminary data.</text>
</comment>